<protein>
    <submittedName>
        <fullName evidence="2">DUF349 domain-containing protein</fullName>
    </submittedName>
</protein>
<comment type="caution">
    <text evidence="2">The sequence shown here is derived from an EMBL/GenBank/DDBJ whole genome shotgun (WGS) entry which is preliminary data.</text>
</comment>
<reference evidence="2" key="1">
    <citation type="submission" date="2021-03" db="EMBL/GenBank/DDBJ databases">
        <authorList>
            <person name="Kanchanasin P."/>
            <person name="Saeng-In P."/>
            <person name="Phongsopitanun W."/>
            <person name="Yuki M."/>
            <person name="Kudo T."/>
            <person name="Ohkuma M."/>
            <person name="Tanasupawat S."/>
        </authorList>
    </citation>
    <scope>NUCLEOTIDE SEQUENCE</scope>
    <source>
        <strain evidence="2">GKU 128</strain>
    </source>
</reference>
<dbReference type="Pfam" id="PF03993">
    <property type="entry name" value="DUF349"/>
    <property type="match status" value="3"/>
</dbReference>
<organism evidence="2 3">
    <name type="scientific">Actinomadura barringtoniae</name>
    <dbReference type="NCBI Taxonomy" id="1427535"/>
    <lineage>
        <taxon>Bacteria</taxon>
        <taxon>Bacillati</taxon>
        <taxon>Actinomycetota</taxon>
        <taxon>Actinomycetes</taxon>
        <taxon>Streptosporangiales</taxon>
        <taxon>Thermomonosporaceae</taxon>
        <taxon>Actinomadura</taxon>
    </lineage>
</organism>
<evidence type="ECO:0000313" key="3">
    <source>
        <dbReference type="Proteomes" id="UP000669179"/>
    </source>
</evidence>
<keyword evidence="1" id="KW-0175">Coiled coil</keyword>
<dbReference type="AlphaFoldDB" id="A0A939PMS8"/>
<dbReference type="Proteomes" id="UP000669179">
    <property type="component" value="Unassembled WGS sequence"/>
</dbReference>
<name>A0A939PMS8_9ACTN</name>
<feature type="coiled-coil region" evidence="1">
    <location>
        <begin position="196"/>
        <end position="223"/>
    </location>
</feature>
<dbReference type="EMBL" id="JAGEOJ010000017">
    <property type="protein sequence ID" value="MBO2452774.1"/>
    <property type="molecule type" value="Genomic_DNA"/>
</dbReference>
<gene>
    <name evidence="2" type="ORF">J4573_37175</name>
</gene>
<dbReference type="RefSeq" id="WP_208260789.1">
    <property type="nucleotide sequence ID" value="NZ_JAGEOJ010000017.1"/>
</dbReference>
<evidence type="ECO:0000313" key="2">
    <source>
        <dbReference type="EMBL" id="MBO2452774.1"/>
    </source>
</evidence>
<dbReference type="InterPro" id="IPR007139">
    <property type="entry name" value="DUF349"/>
</dbReference>
<sequence>MREARVSSATDPWGRVDEEGTVYVKTTDGERVVGSWQAGAPEEALAYFKRKYDALATEIGLLEQRVRTTDLQPSQAQQSIQRLREAVTDAHCVGDLEALVKRLEVLTEAVGKRREQVKAQREHARHEAREIKERIVGEAERIAAEETHWKNGGERLRQLVEEWKAAERIDRPTETALWKRLSAARNAFTKRRKVYFATLDDQREEARKEKERLVTEAESMTGSTDWSETAAAYRDLMRRWKLAGRAARDAEEDLWSRFKGAQDTFFSARSAAFAERDAEFRVHADEKEKILAEAERLLPVKDVRQARQQLRQIQERWEAAGMVPRDQRDRLEGRLRKIEETIRGAEESEWRRTNPEARARAEATVAQLRNSIEQLEKRLDKARAAGRDRDVRDAEEALEARRAWLEEAERTLAEFS</sequence>
<evidence type="ECO:0000256" key="1">
    <source>
        <dbReference type="SAM" id="Coils"/>
    </source>
</evidence>
<proteinExistence type="predicted"/>
<feature type="coiled-coil region" evidence="1">
    <location>
        <begin position="328"/>
        <end position="414"/>
    </location>
</feature>
<accession>A0A939PMS8</accession>
<keyword evidence="3" id="KW-1185">Reference proteome</keyword>